<dbReference type="PANTHER" id="PTHR37577:SF1">
    <property type="entry name" value="INTEGRAL MEMBRANE PROTEIN"/>
    <property type="match status" value="1"/>
</dbReference>
<feature type="transmembrane region" description="Helical" evidence="2">
    <location>
        <begin position="169"/>
        <end position="188"/>
    </location>
</feature>
<feature type="transmembrane region" description="Helical" evidence="2">
    <location>
        <begin position="428"/>
        <end position="448"/>
    </location>
</feature>
<dbReference type="InterPro" id="IPR053018">
    <property type="entry name" value="Elsinochrome_Biosynth-Asso"/>
</dbReference>
<accession>A0AAI8VC07</accession>
<proteinExistence type="predicted"/>
<evidence type="ECO:0000313" key="4">
    <source>
        <dbReference type="Proteomes" id="UP001295740"/>
    </source>
</evidence>
<feature type="compositionally biased region" description="Basic and acidic residues" evidence="1">
    <location>
        <begin position="62"/>
        <end position="86"/>
    </location>
</feature>
<feature type="transmembrane region" description="Helical" evidence="2">
    <location>
        <begin position="133"/>
        <end position="157"/>
    </location>
</feature>
<keyword evidence="4" id="KW-1185">Reference proteome</keyword>
<dbReference type="AlphaFoldDB" id="A0AAI8VC07"/>
<feature type="transmembrane region" description="Helical" evidence="2">
    <location>
        <begin position="542"/>
        <end position="567"/>
    </location>
</feature>
<keyword evidence="2" id="KW-0472">Membrane</keyword>
<evidence type="ECO:0000256" key="2">
    <source>
        <dbReference type="SAM" id="Phobius"/>
    </source>
</evidence>
<name>A0AAI8VC07_9PEZI</name>
<feature type="transmembrane region" description="Helical" evidence="2">
    <location>
        <begin position="285"/>
        <end position="305"/>
    </location>
</feature>
<comment type="caution">
    <text evidence="3">The sequence shown here is derived from an EMBL/GenBank/DDBJ whole genome shotgun (WGS) entry which is preliminary data.</text>
</comment>
<keyword evidence="2" id="KW-0812">Transmembrane</keyword>
<feature type="transmembrane region" description="Helical" evidence="2">
    <location>
        <begin position="500"/>
        <end position="522"/>
    </location>
</feature>
<feature type="transmembrane region" description="Helical" evidence="2">
    <location>
        <begin position="200"/>
        <end position="218"/>
    </location>
</feature>
<feature type="transmembrane region" description="Helical" evidence="2">
    <location>
        <begin position="26"/>
        <end position="47"/>
    </location>
</feature>
<keyword evidence="2" id="KW-1133">Transmembrane helix</keyword>
<reference evidence="3" key="1">
    <citation type="submission" date="2023-10" db="EMBL/GenBank/DDBJ databases">
        <authorList>
            <person name="Hackl T."/>
        </authorList>
    </citation>
    <scope>NUCLEOTIDE SEQUENCE</scope>
</reference>
<feature type="transmembrane region" description="Helical" evidence="2">
    <location>
        <begin position="388"/>
        <end position="408"/>
    </location>
</feature>
<evidence type="ECO:0000313" key="3">
    <source>
        <dbReference type="EMBL" id="CAJ2501862.1"/>
    </source>
</evidence>
<feature type="region of interest" description="Disordered" evidence="1">
    <location>
        <begin position="60"/>
        <end position="89"/>
    </location>
</feature>
<organism evidence="3 4">
    <name type="scientific">Anthostomella pinea</name>
    <dbReference type="NCBI Taxonomy" id="933095"/>
    <lineage>
        <taxon>Eukaryota</taxon>
        <taxon>Fungi</taxon>
        <taxon>Dikarya</taxon>
        <taxon>Ascomycota</taxon>
        <taxon>Pezizomycotina</taxon>
        <taxon>Sordariomycetes</taxon>
        <taxon>Xylariomycetidae</taxon>
        <taxon>Xylariales</taxon>
        <taxon>Xylariaceae</taxon>
        <taxon>Anthostomella</taxon>
    </lineage>
</organism>
<dbReference type="PANTHER" id="PTHR37577">
    <property type="entry name" value="INTEGRAL MEMBRANE PROTEIN"/>
    <property type="match status" value="1"/>
</dbReference>
<dbReference type="Proteomes" id="UP001295740">
    <property type="component" value="Unassembled WGS sequence"/>
</dbReference>
<gene>
    <name evidence="3" type="ORF">KHLLAP_LOCUS2330</name>
</gene>
<sequence>MDTHPLMSCVEQLTPDLGSDVVGKGLFIGFLGAAYLAFLLLLGHYLLGFEPERYPFASANRSEGRGDDALPLGRKVESHEGSKDGEAEGWNPNPVDAVFLSWIRGCAKSVLAVLGVHRFLAARCKPIVRFCELALLTLSDTQALTGLALLTSAALYALPQGLNATNWQYILHLCWFPLLTYLAAHTALRGHMRSRPWQRVVRLSVLVVFTTCFIAASLPTTFFNWEYDDGYAEVSAAMPQDPALCLFDMGSAKRRFYELVSERCEEGNDYFRACTDREYLAQTEAFQFVLFGAVVLGLGVVVRTVKLFAGSSETLNARVRQPAGNLMEKVLKRVCAACGESSAFGVRQGARLASLENVDAENWVERRVGPVEVVCTALAFTLRLQVDLLCSTLAEIYYSLVLLVWDTLRIMGSKPTTGSDPATQWSCAQFLPVLLFVAPLLAALSIALSNSASRTASTTPTPQDVLRVAHKPAKARSPSPSTRRKRDLIPYHPSPYLGPALFNACGALVAVTVVFFGASFNFSLGYRPQYSIYEVLFKEFSLFPFVLFSLPVACFIVLLAGIGYGLWKTGRDEGAGDGIGTWSRKERIVYLLLGAAVYAVI</sequence>
<protein>
    <submittedName>
        <fullName evidence="3">Uu.00g047150.m01.CDS01</fullName>
    </submittedName>
</protein>
<evidence type="ECO:0000256" key="1">
    <source>
        <dbReference type="SAM" id="MobiDB-lite"/>
    </source>
</evidence>
<dbReference type="EMBL" id="CAUWAG010000003">
    <property type="protein sequence ID" value="CAJ2501862.1"/>
    <property type="molecule type" value="Genomic_DNA"/>
</dbReference>